<reference evidence="7" key="1">
    <citation type="submission" date="2015-07" db="EMBL/GenBank/DDBJ databases">
        <title>Discovery of a poly(ethylene terephthalate assimilation.</title>
        <authorList>
            <person name="Yoshida S."/>
            <person name="Hiraga K."/>
            <person name="Takehana T."/>
            <person name="Taniguchi I."/>
            <person name="Yamaji H."/>
            <person name="Maeda Y."/>
            <person name="Toyohara K."/>
            <person name="Miyamoto K."/>
            <person name="Kimura Y."/>
            <person name="Oda K."/>
        </authorList>
    </citation>
    <scope>NUCLEOTIDE SEQUENCE [LARGE SCALE GENOMIC DNA]</scope>
    <source>
        <strain evidence="7">NBRC 110686 / TISTR 2288 / 201-F6</strain>
    </source>
</reference>
<keyword evidence="7" id="KW-1185">Reference proteome</keyword>
<dbReference type="RefSeq" id="WP_054022415.1">
    <property type="nucleotide sequence ID" value="NZ_BBYR01000079.1"/>
</dbReference>
<reference evidence="6 7" key="2">
    <citation type="journal article" date="2016" name="Science">
        <title>A bacterium that degrades and assimilates poly(ethylene terephthalate).</title>
        <authorList>
            <person name="Yoshida S."/>
            <person name="Hiraga K."/>
            <person name="Takehana T."/>
            <person name="Taniguchi I."/>
            <person name="Yamaji H."/>
            <person name="Maeda Y."/>
            <person name="Toyohara K."/>
            <person name="Miyamoto K."/>
            <person name="Kimura Y."/>
            <person name="Oda K."/>
        </authorList>
    </citation>
    <scope>NUCLEOTIDE SEQUENCE [LARGE SCALE GENOMIC DNA]</scope>
    <source>
        <strain evidence="7">NBRC 110686 / TISTR 2288 / 201-F6</strain>
    </source>
</reference>
<dbReference type="STRING" id="1547922.ISF6_5010"/>
<sequence length="312" mass="34115">MESIDLNLMRVLDAVLDTGSVTAAAERLHLSVPATSHALARLRDALGDPLLVRAGRRMVPTPRAVEMREPLSQWLAQGRLLLARDRSQALSTLRRCFVVRAPEGMAISFGASLVQSLREILPLATLRFVTETTTEDTALRDGTLDLDIGHFVPREPEVHTLHLMQQRPMALVRAGHPLTEHKVTAKRLCEHLHVDVQRRPGAPSPLDDALAAQQQKRPVVLTVPQAQVAALVAGRSDLVATLNERIARAMAPVMNLQVLSLAFAVGTEPLVMAWHPRHHADPAHTALRQSLLKLLALAWPGASPSPRASRRG</sequence>
<dbReference type="InterPro" id="IPR036388">
    <property type="entry name" value="WH-like_DNA-bd_sf"/>
</dbReference>
<evidence type="ECO:0000256" key="1">
    <source>
        <dbReference type="ARBA" id="ARBA00009437"/>
    </source>
</evidence>
<evidence type="ECO:0000313" key="6">
    <source>
        <dbReference type="EMBL" id="GAP38552.1"/>
    </source>
</evidence>
<dbReference type="InterPro" id="IPR050389">
    <property type="entry name" value="LysR-type_TF"/>
</dbReference>
<dbReference type="OrthoDB" id="5495633at2"/>
<dbReference type="Pfam" id="PF00126">
    <property type="entry name" value="HTH_1"/>
    <property type="match status" value="1"/>
</dbReference>
<dbReference type="Proteomes" id="UP000037660">
    <property type="component" value="Unassembled WGS sequence"/>
</dbReference>
<evidence type="ECO:0000256" key="2">
    <source>
        <dbReference type="ARBA" id="ARBA00023015"/>
    </source>
</evidence>
<dbReference type="Gene3D" id="3.40.190.10">
    <property type="entry name" value="Periplasmic binding protein-like II"/>
    <property type="match status" value="2"/>
</dbReference>
<gene>
    <name evidence="6" type="ORF">ISF6_5010</name>
</gene>
<dbReference type="InterPro" id="IPR000847">
    <property type="entry name" value="LysR_HTH_N"/>
</dbReference>
<comment type="similarity">
    <text evidence="1">Belongs to the LysR transcriptional regulatory family.</text>
</comment>
<evidence type="ECO:0000259" key="5">
    <source>
        <dbReference type="PROSITE" id="PS50931"/>
    </source>
</evidence>
<dbReference type="PANTHER" id="PTHR30118">
    <property type="entry name" value="HTH-TYPE TRANSCRIPTIONAL REGULATOR LEUO-RELATED"/>
    <property type="match status" value="1"/>
</dbReference>
<accession>A0A0K8P7E7</accession>
<dbReference type="GO" id="GO:0003700">
    <property type="term" value="F:DNA-binding transcription factor activity"/>
    <property type="evidence" value="ECO:0007669"/>
    <property type="project" value="InterPro"/>
</dbReference>
<dbReference type="Pfam" id="PF03466">
    <property type="entry name" value="LysR_substrate"/>
    <property type="match status" value="1"/>
</dbReference>
<dbReference type="PROSITE" id="PS50931">
    <property type="entry name" value="HTH_LYSR"/>
    <property type="match status" value="1"/>
</dbReference>
<organism evidence="6 7">
    <name type="scientific">Piscinibacter sakaiensis</name>
    <name type="common">Ideonella sakaiensis</name>
    <dbReference type="NCBI Taxonomy" id="1547922"/>
    <lineage>
        <taxon>Bacteria</taxon>
        <taxon>Pseudomonadati</taxon>
        <taxon>Pseudomonadota</taxon>
        <taxon>Betaproteobacteria</taxon>
        <taxon>Burkholderiales</taxon>
        <taxon>Sphaerotilaceae</taxon>
        <taxon>Piscinibacter</taxon>
    </lineage>
</organism>
<evidence type="ECO:0000256" key="3">
    <source>
        <dbReference type="ARBA" id="ARBA00023125"/>
    </source>
</evidence>
<dbReference type="InterPro" id="IPR036390">
    <property type="entry name" value="WH_DNA-bd_sf"/>
</dbReference>
<dbReference type="InterPro" id="IPR005119">
    <property type="entry name" value="LysR_subst-bd"/>
</dbReference>
<dbReference type="SUPFAM" id="SSF46785">
    <property type="entry name" value="Winged helix' DNA-binding domain"/>
    <property type="match status" value="1"/>
</dbReference>
<dbReference type="GO" id="GO:0003677">
    <property type="term" value="F:DNA binding"/>
    <property type="evidence" value="ECO:0007669"/>
    <property type="project" value="UniProtKB-KW"/>
</dbReference>
<evidence type="ECO:0000313" key="7">
    <source>
        <dbReference type="Proteomes" id="UP000037660"/>
    </source>
</evidence>
<keyword evidence="3" id="KW-0238">DNA-binding</keyword>
<dbReference type="SUPFAM" id="SSF53850">
    <property type="entry name" value="Periplasmic binding protein-like II"/>
    <property type="match status" value="1"/>
</dbReference>
<keyword evidence="2" id="KW-0805">Transcription regulation</keyword>
<name>A0A0K8P7E7_PISS1</name>
<feature type="domain" description="HTH lysR-type" evidence="5">
    <location>
        <begin position="4"/>
        <end position="61"/>
    </location>
</feature>
<comment type="caution">
    <text evidence="6">The sequence shown here is derived from an EMBL/GenBank/DDBJ whole genome shotgun (WGS) entry which is preliminary data.</text>
</comment>
<dbReference type="Gene3D" id="1.10.10.10">
    <property type="entry name" value="Winged helix-like DNA-binding domain superfamily/Winged helix DNA-binding domain"/>
    <property type="match status" value="1"/>
</dbReference>
<keyword evidence="4" id="KW-0804">Transcription</keyword>
<dbReference type="AlphaFoldDB" id="A0A0K8P7E7"/>
<dbReference type="EMBL" id="BBYR01000079">
    <property type="protein sequence ID" value="GAP38552.1"/>
    <property type="molecule type" value="Genomic_DNA"/>
</dbReference>
<protein>
    <submittedName>
        <fullName evidence="6">Transcriptional regulator, LysR family</fullName>
    </submittedName>
</protein>
<evidence type="ECO:0000256" key="4">
    <source>
        <dbReference type="ARBA" id="ARBA00023163"/>
    </source>
</evidence>
<proteinExistence type="inferred from homology"/>
<dbReference type="PANTHER" id="PTHR30118:SF15">
    <property type="entry name" value="TRANSCRIPTIONAL REGULATORY PROTEIN"/>
    <property type="match status" value="1"/>
</dbReference>